<dbReference type="Proteomes" id="UP001148786">
    <property type="component" value="Unassembled WGS sequence"/>
</dbReference>
<protein>
    <recommendedName>
        <fullName evidence="2">DUF7223 domain-containing protein</fullName>
    </recommendedName>
</protein>
<feature type="domain" description="DUF7223" evidence="2">
    <location>
        <begin position="268"/>
        <end position="421"/>
    </location>
</feature>
<sequence length="497" mass="51544">MAFPRLLLLVAVATVVSANNDWSKPCFEGVCEYDLPASSGASSGTLKIWGSTTSIADVTPAGGWEIIGCSPEDLSQDIRLVCQEGKEADCERLYSNSGASGKIVRLPESCGRGPFAVITNAWVPEDQSIPTEVARSLVRRDGTLPQVQALHLSTEFGAGPKKKGTAVNFAIRAANVPGAKGEIDTSLFERRGSPIKALNEFDVDKSSTVAEVGISRNFPLIDESVSCPPLSAHLKIDVDANAHAAVALGIVVSGTIIPPVINEFAIITGLNAELDGALNVNAGVTGAIDTGKRTLYSVAIPGLDFPGILTVGPSFEINAQAVANLDVNLGLKVGIKYKIDNAQLVFPPNSPRAGNGTFSVVDTPLTLYASPGVVAAGTVEAHLIPTVKLGISALGGIVEAGVFLDVDASANLKLDLHASASGTVVVSPVGSRDITEQLKRRGATPFWSRDETFVPEAGSEIAAAALAEAAGSTTTVTETVTLRETVTVTADLARGFH</sequence>
<evidence type="ECO:0000259" key="2">
    <source>
        <dbReference type="Pfam" id="PF23865"/>
    </source>
</evidence>
<comment type="caution">
    <text evidence="3">The sequence shown here is derived from an EMBL/GenBank/DDBJ whole genome shotgun (WGS) entry which is preliminary data.</text>
</comment>
<name>A0A9W8K440_9AGAR</name>
<evidence type="ECO:0000313" key="3">
    <source>
        <dbReference type="EMBL" id="KAJ3512020.1"/>
    </source>
</evidence>
<dbReference type="Pfam" id="PF23865">
    <property type="entry name" value="DUF7223"/>
    <property type="match status" value="1"/>
</dbReference>
<evidence type="ECO:0000256" key="1">
    <source>
        <dbReference type="SAM" id="SignalP"/>
    </source>
</evidence>
<proteinExistence type="predicted"/>
<keyword evidence="1" id="KW-0732">Signal</keyword>
<dbReference type="AlphaFoldDB" id="A0A9W8K440"/>
<keyword evidence="4" id="KW-1185">Reference proteome</keyword>
<dbReference type="InterPro" id="IPR055647">
    <property type="entry name" value="DUF7223"/>
</dbReference>
<feature type="chain" id="PRO_5040952803" description="DUF7223 domain-containing protein" evidence="1">
    <location>
        <begin position="19"/>
        <end position="497"/>
    </location>
</feature>
<gene>
    <name evidence="3" type="ORF">NLJ89_g3766</name>
</gene>
<dbReference type="OrthoDB" id="73875at2759"/>
<evidence type="ECO:0000313" key="4">
    <source>
        <dbReference type="Proteomes" id="UP001148786"/>
    </source>
</evidence>
<accession>A0A9W8K440</accession>
<reference evidence="3" key="1">
    <citation type="submission" date="2022-07" db="EMBL/GenBank/DDBJ databases">
        <title>Genome Sequence of Agrocybe chaxingu.</title>
        <authorList>
            <person name="Buettner E."/>
        </authorList>
    </citation>
    <scope>NUCLEOTIDE SEQUENCE</scope>
    <source>
        <strain evidence="3">MP-N11</strain>
    </source>
</reference>
<dbReference type="EMBL" id="JANKHO010000287">
    <property type="protein sequence ID" value="KAJ3512020.1"/>
    <property type="molecule type" value="Genomic_DNA"/>
</dbReference>
<organism evidence="3 4">
    <name type="scientific">Agrocybe chaxingu</name>
    <dbReference type="NCBI Taxonomy" id="84603"/>
    <lineage>
        <taxon>Eukaryota</taxon>
        <taxon>Fungi</taxon>
        <taxon>Dikarya</taxon>
        <taxon>Basidiomycota</taxon>
        <taxon>Agaricomycotina</taxon>
        <taxon>Agaricomycetes</taxon>
        <taxon>Agaricomycetidae</taxon>
        <taxon>Agaricales</taxon>
        <taxon>Agaricineae</taxon>
        <taxon>Strophariaceae</taxon>
        <taxon>Agrocybe</taxon>
    </lineage>
</organism>
<feature type="signal peptide" evidence="1">
    <location>
        <begin position="1"/>
        <end position="18"/>
    </location>
</feature>